<dbReference type="SUPFAM" id="SSF56219">
    <property type="entry name" value="DNase I-like"/>
    <property type="match status" value="1"/>
</dbReference>
<dbReference type="Pfam" id="PF03372">
    <property type="entry name" value="Exo_endo_phos"/>
    <property type="match status" value="1"/>
</dbReference>
<comment type="caution">
    <text evidence="3">The sequence shown here is derived from an EMBL/GenBank/DDBJ whole genome shotgun (WGS) entry which is preliminary data.</text>
</comment>
<feature type="domain" description="Endonuclease/exonuclease/phosphatase" evidence="2">
    <location>
        <begin position="298"/>
        <end position="590"/>
    </location>
</feature>
<dbReference type="CDD" id="cd04486">
    <property type="entry name" value="YhcR_OBF_like"/>
    <property type="match status" value="1"/>
</dbReference>
<evidence type="ECO:0000259" key="2">
    <source>
        <dbReference type="Pfam" id="PF03372"/>
    </source>
</evidence>
<dbReference type="EMBL" id="JBFXLU010000107">
    <property type="protein sequence ID" value="KAL2841680.1"/>
    <property type="molecule type" value="Genomic_DNA"/>
</dbReference>
<dbReference type="PANTHER" id="PTHR42834">
    <property type="entry name" value="ENDONUCLEASE/EXONUCLEASE/PHOSPHATASE FAMILY PROTEIN (AFU_ORTHOLOGUE AFUA_3G09210)"/>
    <property type="match status" value="1"/>
</dbReference>
<keyword evidence="1" id="KW-0732">Signal</keyword>
<feature type="chain" id="PRO_5045241852" evidence="1">
    <location>
        <begin position="18"/>
        <end position="610"/>
    </location>
</feature>
<dbReference type="InterPro" id="IPR036691">
    <property type="entry name" value="Endo/exonu/phosph_ase_sf"/>
</dbReference>
<keyword evidence="3" id="KW-0255">Endonuclease</keyword>
<keyword evidence="3" id="KW-0378">Hydrolase</keyword>
<dbReference type="InterPro" id="IPR005135">
    <property type="entry name" value="Endo/exonuclease/phosphatase"/>
</dbReference>
<keyword evidence="3" id="KW-0540">Nuclease</keyword>
<organism evidence="3 4">
    <name type="scientific">Aspergillus pseudoustus</name>
    <dbReference type="NCBI Taxonomy" id="1810923"/>
    <lineage>
        <taxon>Eukaryota</taxon>
        <taxon>Fungi</taxon>
        <taxon>Dikarya</taxon>
        <taxon>Ascomycota</taxon>
        <taxon>Pezizomycotina</taxon>
        <taxon>Eurotiomycetes</taxon>
        <taxon>Eurotiomycetidae</taxon>
        <taxon>Eurotiales</taxon>
        <taxon>Aspergillaceae</taxon>
        <taxon>Aspergillus</taxon>
        <taxon>Aspergillus subgen. Nidulantes</taxon>
    </lineage>
</organism>
<name>A0ABR4JNU3_9EURO</name>
<gene>
    <name evidence="3" type="ORF">BJY01DRAFT_256977</name>
</gene>
<keyword evidence="4" id="KW-1185">Reference proteome</keyword>
<dbReference type="GO" id="GO:0004519">
    <property type="term" value="F:endonuclease activity"/>
    <property type="evidence" value="ECO:0007669"/>
    <property type="project" value="UniProtKB-KW"/>
</dbReference>
<reference evidence="3 4" key="1">
    <citation type="submission" date="2024-07" db="EMBL/GenBank/DDBJ databases">
        <title>Section-level genome sequencing and comparative genomics of Aspergillus sections Usti and Cavernicolus.</title>
        <authorList>
            <consortium name="Lawrence Berkeley National Laboratory"/>
            <person name="Nybo J.L."/>
            <person name="Vesth T.C."/>
            <person name="Theobald S."/>
            <person name="Frisvad J.C."/>
            <person name="Larsen T.O."/>
            <person name="Kjaerboelling I."/>
            <person name="Rothschild-Mancinelli K."/>
            <person name="Lyhne E.K."/>
            <person name="Kogle M.E."/>
            <person name="Barry K."/>
            <person name="Clum A."/>
            <person name="Na H."/>
            <person name="Ledsgaard L."/>
            <person name="Lin J."/>
            <person name="Lipzen A."/>
            <person name="Kuo A."/>
            <person name="Riley R."/>
            <person name="Mondo S."/>
            <person name="Labutti K."/>
            <person name="Haridas S."/>
            <person name="Pangalinan J."/>
            <person name="Salamov A.A."/>
            <person name="Simmons B.A."/>
            <person name="Magnuson J.K."/>
            <person name="Chen J."/>
            <person name="Drula E."/>
            <person name="Henrissat B."/>
            <person name="Wiebenga A."/>
            <person name="Lubbers R.J."/>
            <person name="Gomes A.C."/>
            <person name="Makela M.R."/>
            <person name="Stajich J."/>
            <person name="Grigoriev I.V."/>
            <person name="Mortensen U.H."/>
            <person name="De Vries R.P."/>
            <person name="Baker S.E."/>
            <person name="Andersen M.R."/>
        </authorList>
    </citation>
    <scope>NUCLEOTIDE SEQUENCE [LARGE SCALE GENOMIC DNA]</scope>
    <source>
        <strain evidence="3 4">CBS 123904</strain>
    </source>
</reference>
<sequence>MRSLASLFWALPSAVAAVTIAEINGNAYISPLKGESISGVEGLVTAIGESGFFLRSTSPDSDDATSESIYVYGSSSVSKVAVGDIITLSGKVSEYRSQSSYLYLTEITSPSSIVVKSSGNEVTPVAIGKERSPPTEAYSGLDTGDVYALPNNVSRISVENPVLKPEVNGLDFWESLSGELVSLTNLTIITKPNQYGDVYVRGDWTVTGLNEHGGLTMTAKDSNPEAIKIGTPLDGTRNRDDSKVGDTVEDVTGVVQWVFGQYMVLPTTALKVTSSNDTAAPASTLVGDGTCKSLSIGSYNVENLTPNSSNIEGIANHIANYLNGPALVALQEIQDNSGATDDGVVSANVTLSTLAELIAAAGGPDYEFTEIVPVNNADGGQPGGNIRVAYFYDASIIRLRKGSIGSSTDANEVLAGPELKYNPGLIDPSNSAWDASRKPLAAAWETLDGKNKFFTINVHLSSKGGGSPLQGDARPPVNGAVDQRIAQAEVVASFVSSILEKDANAKVLVTGDFNEFAFVEPLTTFVEKSGLRELDDVVGVPATERYTYIYDSNHQQLDHMFVSKALGKGAKLEHVHVNTWLNYDDASSDHDPSVAVFNVCAKKETCKPKH</sequence>
<evidence type="ECO:0000256" key="1">
    <source>
        <dbReference type="SAM" id="SignalP"/>
    </source>
</evidence>
<evidence type="ECO:0000313" key="4">
    <source>
        <dbReference type="Proteomes" id="UP001610446"/>
    </source>
</evidence>
<evidence type="ECO:0000313" key="3">
    <source>
        <dbReference type="EMBL" id="KAL2841680.1"/>
    </source>
</evidence>
<proteinExistence type="predicted"/>
<feature type="signal peptide" evidence="1">
    <location>
        <begin position="1"/>
        <end position="17"/>
    </location>
</feature>
<protein>
    <submittedName>
        <fullName evidence="3">Endonuclease/exonuclease/phosphatase</fullName>
    </submittedName>
</protein>
<dbReference type="Proteomes" id="UP001610446">
    <property type="component" value="Unassembled WGS sequence"/>
</dbReference>
<dbReference type="PANTHER" id="PTHR42834:SF1">
    <property type="entry name" value="ENDONUCLEASE_EXONUCLEASE_PHOSPHATASE FAMILY PROTEIN (AFU_ORTHOLOGUE AFUA_3G09210)"/>
    <property type="match status" value="1"/>
</dbReference>
<accession>A0ABR4JNU3</accession>
<dbReference type="Gene3D" id="3.60.10.10">
    <property type="entry name" value="Endonuclease/exonuclease/phosphatase"/>
    <property type="match status" value="1"/>
</dbReference>